<keyword evidence="2" id="KW-1003">Cell membrane</keyword>
<feature type="domain" description="MacB-like periplasmic core" evidence="8">
    <location>
        <begin position="3"/>
        <end position="210"/>
    </location>
</feature>
<evidence type="ECO:0000259" key="7">
    <source>
        <dbReference type="Pfam" id="PF02687"/>
    </source>
</evidence>
<evidence type="ECO:0000256" key="2">
    <source>
        <dbReference type="ARBA" id="ARBA00022475"/>
    </source>
</evidence>
<proteinExistence type="predicted"/>
<dbReference type="PANTHER" id="PTHR30572">
    <property type="entry name" value="MEMBRANE COMPONENT OF TRANSPORTER-RELATED"/>
    <property type="match status" value="1"/>
</dbReference>
<dbReference type="Pfam" id="PF02687">
    <property type="entry name" value="FtsX"/>
    <property type="match status" value="2"/>
</dbReference>
<comment type="subcellular location">
    <subcellularLocation>
        <location evidence="1">Cell membrane</location>
        <topology evidence="1">Multi-pass membrane protein</topology>
    </subcellularLocation>
</comment>
<evidence type="ECO:0000259" key="8">
    <source>
        <dbReference type="Pfam" id="PF12704"/>
    </source>
</evidence>
<feature type="domain" description="ABC3 transporter permease C-terminal" evidence="7">
    <location>
        <begin position="254"/>
        <end position="370"/>
    </location>
</feature>
<name>A0ABY3YL64_9FLAO</name>
<dbReference type="Proteomes" id="UP000829476">
    <property type="component" value="Chromosome"/>
</dbReference>
<dbReference type="PANTHER" id="PTHR30572:SF18">
    <property type="entry name" value="ABC-TYPE MACROLIDE FAMILY EXPORT SYSTEM PERMEASE COMPONENT 2"/>
    <property type="match status" value="1"/>
</dbReference>
<keyword evidence="10" id="KW-1185">Reference proteome</keyword>
<dbReference type="InterPro" id="IPR050250">
    <property type="entry name" value="Macrolide_Exporter_MacB"/>
</dbReference>
<feature type="transmembrane region" description="Helical" evidence="6">
    <location>
        <begin position="249"/>
        <end position="274"/>
    </location>
</feature>
<feature type="transmembrane region" description="Helical" evidence="6">
    <location>
        <begin position="295"/>
        <end position="321"/>
    </location>
</feature>
<sequence length="770" mass="87721">MSIGLCVAFIALLYVTEETGYDLYHKRHENVFRVLNKTTQDGLQSINNPKIVQVFQDQVPEIIQSATYFEGFFSIAGTKDPERWFYADPEIVDVFTFNRISGNLNILKENPKTVLVSKQFALKHFKKASVVGEVLTIETHDRKQEFTIGAVYEDFPRKSTIAPDLIVPNSNSFAYKSMMEPQNYGSKRGQAYILIDKRAAIETVVEKMNKVYKAQPKIFDETYDLQPLVDVHLFSENIEGPSSGSLKRVIIYAVIGILILIISITNFLLLYTAIIKRRMKEFAVRKINGLRASGVLKIFLLESLTISIISAVTAVLLMKLVLPFFNDFSDSNLILSGNINYAFFCYAIAIVLMVTILAALYFNYYLIRFNAIEIIKESKLKKRKSFLLKNSTMFIQLVIVVILLAFSLVYYKQLDFMINSGKGFSVDNTLMIKKLNWDASHFKEEIRKYPVIKNVSEGTILPLHDGSARYSVALNKSPSKQVSMERFEVDVNYIPLYNIKLKAGRNFSKTFTTDTNGENIIVNGPAIKFLGITDNPINKETSQGTIIGVVDDFKFESLYNTLRPLFFKIPQSYSEYGGVIIKYEKGKRKEAVELINDLLSKEEVNVIKDKRRVNTMVRGQENVVFDPDYYETLINDIYSKDRILQRSILALAVIAVFITILGLIGMSLFKSEQRTKEIGIRKVNGATINEIMVMLNKDFIKWVGIAFVIACPIAYYAMIEWLENFAYKTGLSWWVFALAGLCTLVIALLTVSWQTYRAATRNPVESLRDE</sequence>
<feature type="transmembrane region" description="Helical" evidence="6">
    <location>
        <begin position="387"/>
        <end position="411"/>
    </location>
</feature>
<keyword evidence="5 6" id="KW-0472">Membrane</keyword>
<feature type="transmembrane region" description="Helical" evidence="6">
    <location>
        <begin position="699"/>
        <end position="719"/>
    </location>
</feature>
<feature type="transmembrane region" description="Helical" evidence="6">
    <location>
        <begin position="648"/>
        <end position="669"/>
    </location>
</feature>
<protein>
    <submittedName>
        <fullName evidence="9">ABC transporter permease</fullName>
    </submittedName>
</protein>
<feature type="domain" description="ABC3 transporter permease C-terminal" evidence="7">
    <location>
        <begin position="650"/>
        <end position="763"/>
    </location>
</feature>
<gene>
    <name evidence="9" type="ORF">MQE36_16055</name>
</gene>
<reference evidence="9 10" key="1">
    <citation type="journal article" date="2018" name="Int. J. Syst. Evol. Microbiol.">
        <title>Zhouia spongiae sp. nov., isolated from a marine sponge.</title>
        <authorList>
            <person name="Zhuang L."/>
            <person name="Lin B."/>
            <person name="Qin F."/>
            <person name="Luo L."/>
        </authorList>
    </citation>
    <scope>NUCLEOTIDE SEQUENCE [LARGE SCALE GENOMIC DNA]</scope>
    <source>
        <strain evidence="9 10">HN-Y44</strain>
    </source>
</reference>
<dbReference type="InterPro" id="IPR025857">
    <property type="entry name" value="MacB_PCD"/>
</dbReference>
<evidence type="ECO:0000256" key="1">
    <source>
        <dbReference type="ARBA" id="ARBA00004651"/>
    </source>
</evidence>
<feature type="transmembrane region" description="Helical" evidence="6">
    <location>
        <begin position="731"/>
        <end position="751"/>
    </location>
</feature>
<evidence type="ECO:0000313" key="10">
    <source>
        <dbReference type="Proteomes" id="UP000829476"/>
    </source>
</evidence>
<dbReference type="EMBL" id="CP094326">
    <property type="protein sequence ID" value="UNY98580.1"/>
    <property type="molecule type" value="Genomic_DNA"/>
</dbReference>
<evidence type="ECO:0000256" key="4">
    <source>
        <dbReference type="ARBA" id="ARBA00022989"/>
    </source>
</evidence>
<feature type="transmembrane region" description="Helical" evidence="6">
    <location>
        <begin position="341"/>
        <end position="366"/>
    </location>
</feature>
<accession>A0ABY3YL64</accession>
<organism evidence="9 10">
    <name type="scientific">Zhouia spongiae</name>
    <dbReference type="NCBI Taxonomy" id="2202721"/>
    <lineage>
        <taxon>Bacteria</taxon>
        <taxon>Pseudomonadati</taxon>
        <taxon>Bacteroidota</taxon>
        <taxon>Flavobacteriia</taxon>
        <taxon>Flavobacteriales</taxon>
        <taxon>Flavobacteriaceae</taxon>
        <taxon>Zhouia</taxon>
    </lineage>
</organism>
<dbReference type="InterPro" id="IPR003838">
    <property type="entry name" value="ABC3_permease_C"/>
</dbReference>
<evidence type="ECO:0000256" key="5">
    <source>
        <dbReference type="ARBA" id="ARBA00023136"/>
    </source>
</evidence>
<keyword evidence="4 6" id="KW-1133">Transmembrane helix</keyword>
<dbReference type="Pfam" id="PF12704">
    <property type="entry name" value="MacB_PCD"/>
    <property type="match status" value="1"/>
</dbReference>
<evidence type="ECO:0000256" key="6">
    <source>
        <dbReference type="SAM" id="Phobius"/>
    </source>
</evidence>
<evidence type="ECO:0000313" key="9">
    <source>
        <dbReference type="EMBL" id="UNY98580.1"/>
    </source>
</evidence>
<evidence type="ECO:0000256" key="3">
    <source>
        <dbReference type="ARBA" id="ARBA00022692"/>
    </source>
</evidence>
<keyword evidence="3 6" id="KW-0812">Transmembrane</keyword>